<evidence type="ECO:0000313" key="3">
    <source>
        <dbReference type="Proteomes" id="UP001138686"/>
    </source>
</evidence>
<name>A0A9X1FQ10_9FLAO</name>
<evidence type="ECO:0000256" key="1">
    <source>
        <dbReference type="SAM" id="Phobius"/>
    </source>
</evidence>
<evidence type="ECO:0000313" key="2">
    <source>
        <dbReference type="EMBL" id="MBW2938511.1"/>
    </source>
</evidence>
<keyword evidence="1" id="KW-0812">Transmembrane</keyword>
<sequence length="263" mass="30930">MIKFFRKIRQKLLSENKFSKYFLYAIGEIILVVIGILIALQINNWNERRKERAVEVNFLKNLRADLVSEVENNTLFANYRFQKAKASSDLINGAEPQTIEDVERYTDTYERVFIWNTFVPNNNTYKELLSSGNLSFIKNDSIKNRLLELDKTYVAIALGENHMRREYETYLYDPHVENMVALGFFDIKEPAFGFPKRLTAKDIDPALYKRLIEDAKWQHHNEKFKNGLRLSFMNNGYLAGIHKDLVQYIENLIALIDEEISKE</sequence>
<keyword evidence="1" id="KW-0472">Membrane</keyword>
<dbReference type="InterPro" id="IPR045749">
    <property type="entry name" value="DUF6090"/>
</dbReference>
<proteinExistence type="predicted"/>
<feature type="transmembrane region" description="Helical" evidence="1">
    <location>
        <begin position="21"/>
        <end position="42"/>
    </location>
</feature>
<protein>
    <submittedName>
        <fullName evidence="2">Uncharacterized protein</fullName>
    </submittedName>
</protein>
<organism evidence="2 3">
    <name type="scientific">Halomarinibacterium sedimenti</name>
    <dbReference type="NCBI Taxonomy" id="2857106"/>
    <lineage>
        <taxon>Bacteria</taxon>
        <taxon>Pseudomonadati</taxon>
        <taxon>Bacteroidota</taxon>
        <taxon>Flavobacteriia</taxon>
        <taxon>Flavobacteriales</taxon>
        <taxon>Flavobacteriaceae</taxon>
        <taxon>Halomarinibacterium</taxon>
    </lineage>
</organism>
<dbReference type="RefSeq" id="WP_219053040.1">
    <property type="nucleotide sequence ID" value="NZ_JAHWDP010000004.1"/>
</dbReference>
<dbReference type="Proteomes" id="UP001138686">
    <property type="component" value="Unassembled WGS sequence"/>
</dbReference>
<dbReference type="EMBL" id="JAHWDP010000004">
    <property type="protein sequence ID" value="MBW2938511.1"/>
    <property type="molecule type" value="Genomic_DNA"/>
</dbReference>
<keyword evidence="3" id="KW-1185">Reference proteome</keyword>
<dbReference type="AlphaFoldDB" id="A0A9X1FQ10"/>
<keyword evidence="1" id="KW-1133">Transmembrane helix</keyword>
<dbReference type="Pfam" id="PF19578">
    <property type="entry name" value="DUF6090"/>
    <property type="match status" value="1"/>
</dbReference>
<comment type="caution">
    <text evidence="2">The sequence shown here is derived from an EMBL/GenBank/DDBJ whole genome shotgun (WGS) entry which is preliminary data.</text>
</comment>
<gene>
    <name evidence="2" type="ORF">KXJ69_10355</name>
</gene>
<reference evidence="2" key="1">
    <citation type="submission" date="2021-07" db="EMBL/GenBank/DDBJ databases">
        <title>Aureisphaera sp. CAU 1614 isolated from sea sediment.</title>
        <authorList>
            <person name="Kim W."/>
        </authorList>
    </citation>
    <scope>NUCLEOTIDE SEQUENCE</scope>
    <source>
        <strain evidence="2">CAU 1614</strain>
    </source>
</reference>
<accession>A0A9X1FQ10</accession>